<evidence type="ECO:0000313" key="2">
    <source>
        <dbReference type="Proteomes" id="UP001162483"/>
    </source>
</evidence>
<reference evidence="1" key="1">
    <citation type="submission" date="2023-05" db="EMBL/GenBank/DDBJ databases">
        <authorList>
            <person name="Stuckert A."/>
        </authorList>
    </citation>
    <scope>NUCLEOTIDE SEQUENCE</scope>
</reference>
<evidence type="ECO:0000313" key="1">
    <source>
        <dbReference type="EMBL" id="CAI9579164.1"/>
    </source>
</evidence>
<keyword evidence="2" id="KW-1185">Reference proteome</keyword>
<sequence length="57" mass="6564">MLVILTMELKGLILCNCVKRMFDPVFSDPPLLPHFPFNLLIEHNFGDTVHVQFGVYC</sequence>
<organism evidence="1 2">
    <name type="scientific">Staurois parvus</name>
    <dbReference type="NCBI Taxonomy" id="386267"/>
    <lineage>
        <taxon>Eukaryota</taxon>
        <taxon>Metazoa</taxon>
        <taxon>Chordata</taxon>
        <taxon>Craniata</taxon>
        <taxon>Vertebrata</taxon>
        <taxon>Euteleostomi</taxon>
        <taxon>Amphibia</taxon>
        <taxon>Batrachia</taxon>
        <taxon>Anura</taxon>
        <taxon>Neobatrachia</taxon>
        <taxon>Ranoidea</taxon>
        <taxon>Ranidae</taxon>
        <taxon>Staurois</taxon>
    </lineage>
</organism>
<name>A0ABN9E2P2_9NEOB</name>
<proteinExistence type="predicted"/>
<accession>A0ABN9E2P2</accession>
<dbReference type="Proteomes" id="UP001162483">
    <property type="component" value="Unassembled WGS sequence"/>
</dbReference>
<protein>
    <submittedName>
        <fullName evidence="1">Uncharacterized protein</fullName>
    </submittedName>
</protein>
<dbReference type="EMBL" id="CATNWA010015072">
    <property type="protein sequence ID" value="CAI9579164.1"/>
    <property type="molecule type" value="Genomic_DNA"/>
</dbReference>
<comment type="caution">
    <text evidence="1">The sequence shown here is derived from an EMBL/GenBank/DDBJ whole genome shotgun (WGS) entry which is preliminary data.</text>
</comment>
<gene>
    <name evidence="1" type="ORF">SPARVUS_LOCUS9036806</name>
</gene>